<evidence type="ECO:0000256" key="1">
    <source>
        <dbReference type="SAM" id="Phobius"/>
    </source>
</evidence>
<protein>
    <submittedName>
        <fullName evidence="2">Uncharacterized protein</fullName>
    </submittedName>
</protein>
<keyword evidence="1" id="KW-1133">Transmembrane helix</keyword>
<dbReference type="EMBL" id="GBXM01086779">
    <property type="protein sequence ID" value="JAH21798.1"/>
    <property type="molecule type" value="Transcribed_RNA"/>
</dbReference>
<name>A0A0E9R0G7_ANGAN</name>
<sequence>MRSYRCLVCGTILRVLNFYWELNLIYFFNKCFIYLLPVLLPLFYTRATQWWGLA</sequence>
<keyword evidence="1" id="KW-0812">Transmembrane</keyword>
<keyword evidence="1" id="KW-0472">Membrane</keyword>
<feature type="transmembrane region" description="Helical" evidence="1">
    <location>
        <begin position="24"/>
        <end position="44"/>
    </location>
</feature>
<evidence type="ECO:0000313" key="2">
    <source>
        <dbReference type="EMBL" id="JAH21798.1"/>
    </source>
</evidence>
<dbReference type="AlphaFoldDB" id="A0A0E9R0G7"/>
<reference evidence="2" key="1">
    <citation type="submission" date="2014-11" db="EMBL/GenBank/DDBJ databases">
        <authorList>
            <person name="Amaro Gonzalez C."/>
        </authorList>
    </citation>
    <scope>NUCLEOTIDE SEQUENCE</scope>
</reference>
<accession>A0A0E9R0G7</accession>
<organism evidence="2">
    <name type="scientific">Anguilla anguilla</name>
    <name type="common">European freshwater eel</name>
    <name type="synonym">Muraena anguilla</name>
    <dbReference type="NCBI Taxonomy" id="7936"/>
    <lineage>
        <taxon>Eukaryota</taxon>
        <taxon>Metazoa</taxon>
        <taxon>Chordata</taxon>
        <taxon>Craniata</taxon>
        <taxon>Vertebrata</taxon>
        <taxon>Euteleostomi</taxon>
        <taxon>Actinopterygii</taxon>
        <taxon>Neopterygii</taxon>
        <taxon>Teleostei</taxon>
        <taxon>Anguilliformes</taxon>
        <taxon>Anguillidae</taxon>
        <taxon>Anguilla</taxon>
    </lineage>
</organism>
<proteinExistence type="predicted"/>
<reference evidence="2" key="2">
    <citation type="journal article" date="2015" name="Fish Shellfish Immunol.">
        <title>Early steps in the European eel (Anguilla anguilla)-Vibrio vulnificus interaction in the gills: Role of the RtxA13 toxin.</title>
        <authorList>
            <person name="Callol A."/>
            <person name="Pajuelo D."/>
            <person name="Ebbesson L."/>
            <person name="Teles M."/>
            <person name="MacKenzie S."/>
            <person name="Amaro C."/>
        </authorList>
    </citation>
    <scope>NUCLEOTIDE SEQUENCE</scope>
</reference>